<accession>A0A1Q1MMA8</accession>
<dbReference type="EMBL" id="KX452725">
    <property type="protein sequence ID" value="AQM37576.1"/>
    <property type="molecule type" value="Genomic_DNA"/>
</dbReference>
<evidence type="ECO:0000259" key="1">
    <source>
        <dbReference type="PROSITE" id="PS51736"/>
    </source>
</evidence>
<dbReference type="InterPro" id="IPR011109">
    <property type="entry name" value="DNA_bind_recombinase_dom"/>
</dbReference>
<dbReference type="InterPro" id="IPR036162">
    <property type="entry name" value="Resolvase-like_N_sf"/>
</dbReference>
<gene>
    <name evidence="3" type="primary">tndX</name>
    <name evidence="3" type="ORF">Tn5397_19</name>
</gene>
<dbReference type="InterPro" id="IPR025827">
    <property type="entry name" value="Zn_ribbon_recom_dom"/>
</dbReference>
<dbReference type="Pfam" id="PF13408">
    <property type="entry name" value="Zn_ribbon_recom"/>
    <property type="match status" value="1"/>
</dbReference>
<dbReference type="Pfam" id="PF00239">
    <property type="entry name" value="Resolvase"/>
    <property type="match status" value="1"/>
</dbReference>
<dbReference type="PROSITE" id="PS51737">
    <property type="entry name" value="RECOMBINASE_DNA_BIND"/>
    <property type="match status" value="1"/>
</dbReference>
<dbReference type="Gene3D" id="3.40.50.1390">
    <property type="entry name" value="Resolvase, N-terminal catalytic domain"/>
    <property type="match status" value="1"/>
</dbReference>
<dbReference type="PANTHER" id="PTHR30461">
    <property type="entry name" value="DNA-INVERTASE FROM LAMBDOID PROPHAGE"/>
    <property type="match status" value="1"/>
</dbReference>
<dbReference type="InterPro" id="IPR050639">
    <property type="entry name" value="SSR_resolvase"/>
</dbReference>
<organism evidence="3">
    <name type="scientific">Clostridioides difficile</name>
    <name type="common">Peptoclostridium difficile</name>
    <dbReference type="NCBI Taxonomy" id="1496"/>
    <lineage>
        <taxon>Bacteria</taxon>
        <taxon>Bacillati</taxon>
        <taxon>Bacillota</taxon>
        <taxon>Clostridia</taxon>
        <taxon>Peptostreptococcales</taxon>
        <taxon>Peptostreptococcaceae</taxon>
        <taxon>Clostridioides</taxon>
    </lineage>
</organism>
<dbReference type="InterPro" id="IPR038109">
    <property type="entry name" value="DNA_bind_recomb_sf"/>
</dbReference>
<evidence type="ECO:0000313" key="3">
    <source>
        <dbReference type="EMBL" id="AQM37576.1"/>
    </source>
</evidence>
<dbReference type="PANTHER" id="PTHR30461:SF23">
    <property type="entry name" value="DNA RECOMBINASE-RELATED"/>
    <property type="match status" value="1"/>
</dbReference>
<dbReference type="Pfam" id="PF07508">
    <property type="entry name" value="Recombinase"/>
    <property type="match status" value="1"/>
</dbReference>
<dbReference type="Gene3D" id="3.90.1750.20">
    <property type="entry name" value="Putative Large Serine Recombinase, Chain B, Domain 2"/>
    <property type="match status" value="1"/>
</dbReference>
<dbReference type="AlphaFoldDB" id="A0A1Q1MMA8"/>
<proteinExistence type="predicted"/>
<feature type="domain" description="Resolvase/invertase-type recombinase catalytic" evidence="1">
    <location>
        <begin position="21"/>
        <end position="169"/>
    </location>
</feature>
<dbReference type="Pfam" id="PF14287">
    <property type="entry name" value="DUF4368"/>
    <property type="match status" value="1"/>
</dbReference>
<dbReference type="SUPFAM" id="SSF53041">
    <property type="entry name" value="Resolvase-like"/>
    <property type="match status" value="1"/>
</dbReference>
<reference evidence="3" key="1">
    <citation type="journal article" date="2017" name="J. Med. Microbiol.">
        <title>Manual curation and reannotation of the genomes of Clostridium difficile 630?erm and C. difficile 630.</title>
        <authorList>
            <person name="Dannheim H."/>
            <person name="Riedel T."/>
            <person name="Neumann-Schaal M."/>
            <person name="Bunk B."/>
            <person name="Schober I."/>
            <person name="Sproer C."/>
            <person name="Chibani C.M."/>
            <person name="Gronow S."/>
            <person name="Liesegang H."/>
            <person name="Overmann J."/>
            <person name="Schomburg D."/>
        </authorList>
    </citation>
    <scope>NUCLEOTIDE SEQUENCE</scope>
    <source>
        <strain evidence="3">DSM 27543</strain>
    </source>
</reference>
<dbReference type="InterPro" id="IPR006119">
    <property type="entry name" value="Resolv_N"/>
</dbReference>
<dbReference type="SMART" id="SM00857">
    <property type="entry name" value="Resolvase"/>
    <property type="match status" value="1"/>
</dbReference>
<dbReference type="GO" id="GO:0000150">
    <property type="term" value="F:DNA strand exchange activity"/>
    <property type="evidence" value="ECO:0007669"/>
    <property type="project" value="InterPro"/>
</dbReference>
<dbReference type="PROSITE" id="PS51736">
    <property type="entry name" value="RECOMBINASES_3"/>
    <property type="match status" value="1"/>
</dbReference>
<name>A0A1Q1MMA8_CLODI</name>
<sequence length="543" mass="62648">MFVCCGKELTLLKQQANNKEKVALYSRLSRDDGLDKESNSIANQREMLKRYAKENKFYVYDEYIDDGFSGTTFNRPALNRMFEDIEAGKVNVVLVKDMSRLGRNNALFMYYVEEVFPDLDVRFIAINDMVDTAQDDNEIMPFKSVLNEYYARDISKKIRSSIRTTALTGGFTGAFAPYGYLVDPENKKKLIVDPETAPIVKRIFELSQQGTSTHQIARILCKDGILVPRAYRAKKKGILEQSKGFTFPTDWVGKNVKMILENQVYLGHMVSHKSQTKSFKNKKIVPVPKEDWIVVENTHEAIIDKETFEIVQKFISVKKQPNKTGKPNIFVGLVKCPDCGRNLAYSNPNGNEPRFRCRTYARNTELCTTHAISYKALYEIVQNDIKNHVNSMEELGDHFIKEMRELSETSGSQKIHQFNQELVSLEKRIDEIDSIFTKLIEQNALGKITDERFSKMSMNYETEQAEVVQSYRELKSKIKSEEEKVQGTDRFLETISKYKDVTELNRSMLCELIDSIYVYQAEGIGKERTQKVEINYRFLAVSH</sequence>
<feature type="domain" description="Recombinase" evidence="2">
    <location>
        <begin position="177"/>
        <end position="324"/>
    </location>
</feature>
<evidence type="ECO:0000259" key="2">
    <source>
        <dbReference type="PROSITE" id="PS51737"/>
    </source>
</evidence>
<dbReference type="CDD" id="cd03770">
    <property type="entry name" value="SR_TndX_transposase"/>
    <property type="match status" value="1"/>
</dbReference>
<dbReference type="InterPro" id="IPR025378">
    <property type="entry name" value="DUF4368"/>
</dbReference>
<protein>
    <submittedName>
        <fullName evidence="3">Recombinase site-specific resolvase family</fullName>
    </submittedName>
</protein>
<dbReference type="GO" id="GO:0003677">
    <property type="term" value="F:DNA binding"/>
    <property type="evidence" value="ECO:0007669"/>
    <property type="project" value="InterPro"/>
</dbReference>